<dbReference type="OrthoDB" id="546354at2759"/>
<keyword evidence="1" id="KW-0677">Repeat</keyword>
<feature type="repeat" description="TPR" evidence="3">
    <location>
        <begin position="607"/>
        <end position="640"/>
    </location>
</feature>
<feature type="region of interest" description="Disordered" evidence="4">
    <location>
        <begin position="41"/>
        <end position="78"/>
    </location>
</feature>
<evidence type="ECO:0000256" key="2">
    <source>
        <dbReference type="ARBA" id="ARBA00022803"/>
    </source>
</evidence>
<dbReference type="GO" id="GO:0060271">
    <property type="term" value="P:cilium assembly"/>
    <property type="evidence" value="ECO:0007669"/>
    <property type="project" value="TreeGrafter"/>
</dbReference>
<dbReference type="GO" id="GO:0070062">
    <property type="term" value="C:extracellular exosome"/>
    <property type="evidence" value="ECO:0007669"/>
    <property type="project" value="TreeGrafter"/>
</dbReference>
<dbReference type="PANTHER" id="PTHR44314">
    <property type="entry name" value="CILIA- AND FLAGELLA-ASSOCIATED PROTEIN 70"/>
    <property type="match status" value="1"/>
</dbReference>
<dbReference type="RefSeq" id="XP_002504564.1">
    <property type="nucleotide sequence ID" value="XM_002504518.1"/>
</dbReference>
<evidence type="ECO:0000256" key="3">
    <source>
        <dbReference type="PROSITE-ProRule" id="PRU00339"/>
    </source>
</evidence>
<dbReference type="InterPro" id="IPR019734">
    <property type="entry name" value="TPR_rpt"/>
</dbReference>
<keyword evidence="6" id="KW-1185">Reference proteome</keyword>
<dbReference type="PANTHER" id="PTHR44314:SF1">
    <property type="entry name" value="CILIA- AND FLAGELLA-ASSOCIATED PROTEIN 70"/>
    <property type="match status" value="1"/>
</dbReference>
<evidence type="ECO:0000256" key="4">
    <source>
        <dbReference type="SAM" id="MobiDB-lite"/>
    </source>
</evidence>
<dbReference type="InterPro" id="IPR011990">
    <property type="entry name" value="TPR-like_helical_dom_sf"/>
</dbReference>
<dbReference type="SUPFAM" id="SSF48452">
    <property type="entry name" value="TPR-like"/>
    <property type="match status" value="3"/>
</dbReference>
<dbReference type="GO" id="GO:0031514">
    <property type="term" value="C:motile cilium"/>
    <property type="evidence" value="ECO:0007669"/>
    <property type="project" value="TreeGrafter"/>
</dbReference>
<dbReference type="PROSITE" id="PS50005">
    <property type="entry name" value="TPR"/>
    <property type="match status" value="1"/>
</dbReference>
<dbReference type="eggNOG" id="ENOG502QSJ2">
    <property type="taxonomic scope" value="Eukaryota"/>
</dbReference>
<feature type="region of interest" description="Disordered" evidence="4">
    <location>
        <begin position="1"/>
        <end position="25"/>
    </location>
</feature>
<dbReference type="InterPro" id="IPR052628">
    <property type="entry name" value="CFAP70"/>
</dbReference>
<proteinExistence type="predicted"/>
<feature type="region of interest" description="Disordered" evidence="4">
    <location>
        <begin position="148"/>
        <end position="191"/>
    </location>
</feature>
<reference evidence="5 6" key="1">
    <citation type="journal article" date="2009" name="Science">
        <title>Green evolution and dynamic adaptations revealed by genomes of the marine picoeukaryotes Micromonas.</title>
        <authorList>
            <person name="Worden A.Z."/>
            <person name="Lee J.H."/>
            <person name="Mock T."/>
            <person name="Rouze P."/>
            <person name="Simmons M.P."/>
            <person name="Aerts A.L."/>
            <person name="Allen A.E."/>
            <person name="Cuvelier M.L."/>
            <person name="Derelle E."/>
            <person name="Everett M.V."/>
            <person name="Foulon E."/>
            <person name="Grimwood J."/>
            <person name="Gundlach H."/>
            <person name="Henrissat B."/>
            <person name="Napoli C."/>
            <person name="McDonald S.M."/>
            <person name="Parker M.S."/>
            <person name="Rombauts S."/>
            <person name="Salamov A."/>
            <person name="Von Dassow P."/>
            <person name="Badger J.H."/>
            <person name="Coutinho P.M."/>
            <person name="Demir E."/>
            <person name="Dubchak I."/>
            <person name="Gentemann C."/>
            <person name="Eikrem W."/>
            <person name="Gready J.E."/>
            <person name="John U."/>
            <person name="Lanier W."/>
            <person name="Lindquist E.A."/>
            <person name="Lucas S."/>
            <person name="Mayer K.F."/>
            <person name="Moreau H."/>
            <person name="Not F."/>
            <person name="Otillar R."/>
            <person name="Panaud O."/>
            <person name="Pangilinan J."/>
            <person name="Paulsen I."/>
            <person name="Piegu B."/>
            <person name="Poliakov A."/>
            <person name="Robbens S."/>
            <person name="Schmutz J."/>
            <person name="Toulza E."/>
            <person name="Wyss T."/>
            <person name="Zelensky A."/>
            <person name="Zhou K."/>
            <person name="Armbrust E.V."/>
            <person name="Bhattacharya D."/>
            <person name="Goodenough U.W."/>
            <person name="Van de Peer Y."/>
            <person name="Grigoriev I.V."/>
        </authorList>
    </citation>
    <scope>NUCLEOTIDE SEQUENCE [LARGE SCALE GENOMIC DNA]</scope>
    <source>
        <strain evidence="6">RCC299 / NOUM17</strain>
    </source>
</reference>
<protein>
    <submittedName>
        <fullName evidence="5">Uncharacterized protein</fullName>
    </submittedName>
</protein>
<keyword evidence="2 3" id="KW-0802">TPR repeat</keyword>
<dbReference type="InParanoid" id="C1EC21"/>
<organism evidence="5 6">
    <name type="scientific">Micromonas commoda (strain RCC299 / NOUM17 / CCMP2709)</name>
    <name type="common">Picoplanktonic green alga</name>
    <dbReference type="NCBI Taxonomy" id="296587"/>
    <lineage>
        <taxon>Eukaryota</taxon>
        <taxon>Viridiplantae</taxon>
        <taxon>Chlorophyta</taxon>
        <taxon>Mamiellophyceae</taxon>
        <taxon>Mamiellales</taxon>
        <taxon>Mamiellaceae</taxon>
        <taxon>Micromonas</taxon>
    </lineage>
</organism>
<dbReference type="EMBL" id="CP001329">
    <property type="protein sequence ID" value="ACO65822.1"/>
    <property type="molecule type" value="Genomic_DNA"/>
</dbReference>
<dbReference type="KEGG" id="mis:MICPUN_61265"/>
<dbReference type="Proteomes" id="UP000002009">
    <property type="component" value="Chromosome 9"/>
</dbReference>
<name>C1EC21_MICCC</name>
<accession>C1EC21</accession>
<feature type="compositionally biased region" description="Acidic residues" evidence="4">
    <location>
        <begin position="159"/>
        <end position="184"/>
    </location>
</feature>
<evidence type="ECO:0000313" key="5">
    <source>
        <dbReference type="EMBL" id="ACO65822.1"/>
    </source>
</evidence>
<dbReference type="Gene3D" id="1.25.40.10">
    <property type="entry name" value="Tetratricopeptide repeat domain"/>
    <property type="match status" value="3"/>
</dbReference>
<dbReference type="SMART" id="SM00028">
    <property type="entry name" value="TPR"/>
    <property type="match status" value="5"/>
</dbReference>
<feature type="compositionally biased region" description="Acidic residues" evidence="4">
    <location>
        <begin position="68"/>
        <end position="78"/>
    </location>
</feature>
<feature type="compositionally biased region" description="Acidic residues" evidence="4">
    <location>
        <begin position="1"/>
        <end position="17"/>
    </location>
</feature>
<dbReference type="AlphaFoldDB" id="C1EC21"/>
<evidence type="ECO:0000313" key="6">
    <source>
        <dbReference type="Proteomes" id="UP000002009"/>
    </source>
</evidence>
<evidence type="ECO:0000256" key="1">
    <source>
        <dbReference type="ARBA" id="ARBA00022737"/>
    </source>
</evidence>
<dbReference type="Pfam" id="PF13432">
    <property type="entry name" value="TPR_16"/>
    <property type="match status" value="2"/>
</dbReference>
<dbReference type="GeneID" id="8246429"/>
<sequence length="1051" mass="112147">MSEEEAANPDGEAEAPEDAGPPPFTINVAIKAVSPLVAPWVKPEGEEEAEPPPPEPVKVSFTFPGEEGPVETEPVEPGEDGACVFDYVKALEGRTPGPALVSALMATPMVVTVHRGEAAIGTVSVDMLAFTTGVESIGGSYALTKIPFEGDLPKPEPEAPADGDEAAEAEPEAGGEGAPEEEEDVRPKNPMIDGASVELSVTPTFPPDEGPTLVSEHDALNGGILTITAVAIAPVPKTLIDVQAANDNHWEFAVAMPLEGLDPATIRGGEVIVEKDDDGEIVASRVEFAPETSTARTWMPAATFAAFRDSIRGKGPAKARMEVCRVSKSGAFDAIAESYRAIADATFDGLLNPGATESAETAPLRAPPFGQYAASCVAKLCPKENPGGGEGPAEEAAPEGQTHWAATPTECGVTFHVTVSAPVLPPWRAPLPPKMAVADLLPGRDPLGPHEADVRATEAFRAEVTKSAAVLSKEYAAMFTGEPKDADGKATRRKSLVFELNRSGKYHAMKERLKSAASAIIAERFYKGGEGVQGKYNELYVHLVQEMHAALKKLGSSEEEPEDPRDGVDHAKLARFKALADEYEIAGDQSNADKWHRERLVLTRRLPEIWAEYGAFLARCERYGKSEEAYKEALMLDEGHVPSLIALCALMLHDEEYERAEVYGQAVTSREEGDPVAWSLLAATYNAMERDEDATNCNYEARRLAAEVMSRVTAGSPGSQPEKPPEAFVSTSLLLLDMHMPAEACAILEQSRTHAAFIRSICLARAAMLEGMPQNAHAFLMDALAVDATDPRPFELLGDLHTKEGNFADAVEAYTHAMACTGEANGRPPASLKLILNLGRALTENGDLADARATFEAGCEMCPCASTWLGAGIAMLRQGDLESAEAALAEANIQDHTNARVWGYLCLVALLSDRAPEAEQAIGSAFRCGLSNDEWPLLGEIGKLFLEHGRWKHAEGALRRSVKHGGGADVRYALGRALHEQGDAAAARDQMLAAVEQAEEAGDAETKRLLLESLRAVHSELGENEAAAAAVGKLKVMGVPTSPPPKKWRDC</sequence>
<dbReference type="GO" id="GO:0003341">
    <property type="term" value="P:cilium movement"/>
    <property type="evidence" value="ECO:0007669"/>
    <property type="project" value="TreeGrafter"/>
</dbReference>
<dbReference type="STRING" id="296587.C1EC21"/>
<gene>
    <name evidence="5" type="ORF">MICPUN_61265</name>
</gene>